<accession>A0A1B8NY54</accession>
<feature type="region of interest" description="Disordered" evidence="1">
    <location>
        <begin position="55"/>
        <end position="82"/>
    </location>
</feature>
<dbReference type="AlphaFoldDB" id="A0A1B8NY54"/>
<reference evidence="2 3" key="1">
    <citation type="submission" date="2016-06" db="EMBL/GenBank/DDBJ databases">
        <title>Genome sequence of halotolerant plant growth promoting strain of Halomonas elongata HEK1 isolated from salterns of Rann of Kutch, Gujarat, India.</title>
        <authorList>
            <person name="Gaba S."/>
            <person name="Singh R.N."/>
            <person name="Abrol S."/>
            <person name="Kaushik R."/>
            <person name="Saxena A.K."/>
        </authorList>
    </citation>
    <scope>NUCLEOTIDE SEQUENCE [LARGE SCALE GENOMIC DNA]</scope>
    <source>
        <strain evidence="2 3">HEK1</strain>
    </source>
</reference>
<organism evidence="2 3">
    <name type="scientific">Halomonas elongata</name>
    <dbReference type="NCBI Taxonomy" id="2746"/>
    <lineage>
        <taxon>Bacteria</taxon>
        <taxon>Pseudomonadati</taxon>
        <taxon>Pseudomonadota</taxon>
        <taxon>Gammaproteobacteria</taxon>
        <taxon>Oceanospirillales</taxon>
        <taxon>Halomonadaceae</taxon>
        <taxon>Halomonas</taxon>
    </lineage>
</organism>
<dbReference type="PATRIC" id="fig|2746.7.peg.4114"/>
<feature type="compositionally biased region" description="Polar residues" evidence="1">
    <location>
        <begin position="55"/>
        <end position="74"/>
    </location>
</feature>
<protein>
    <submittedName>
        <fullName evidence="2">Uncharacterized protein</fullName>
    </submittedName>
</protein>
<comment type="caution">
    <text evidence="2">The sequence shown here is derived from an EMBL/GenBank/DDBJ whole genome shotgun (WGS) entry which is preliminary data.</text>
</comment>
<evidence type="ECO:0000313" key="2">
    <source>
        <dbReference type="EMBL" id="OBX34936.1"/>
    </source>
</evidence>
<proteinExistence type="predicted"/>
<dbReference type="EMBL" id="MAJD01000002">
    <property type="protein sequence ID" value="OBX34936.1"/>
    <property type="molecule type" value="Genomic_DNA"/>
</dbReference>
<name>A0A1B8NY54_HALEL</name>
<evidence type="ECO:0000256" key="1">
    <source>
        <dbReference type="SAM" id="MobiDB-lite"/>
    </source>
</evidence>
<evidence type="ECO:0000313" key="3">
    <source>
        <dbReference type="Proteomes" id="UP000092504"/>
    </source>
</evidence>
<gene>
    <name evidence="2" type="ORF">A8U91_03999</name>
</gene>
<dbReference type="Proteomes" id="UP000092504">
    <property type="component" value="Unassembled WGS sequence"/>
</dbReference>
<sequence>MSYQPSIEDIAQLAMDQPERFSNAQQTLTSIRNAMQADEVQRDALEAATTQAHYNDFLSNGGQPLTESPITTTPEPDAPTHDSEFGGNCVECASLTPCIKKVEVVCHGGDNLRVTLQGENELEDTDGTLYFVADQFVTGEGTLEDFLEGTQLKDEGQVAITLDNCSHGEHRVYWIDEINGTVLSPGTTTTVDFTVMTEPVPPIAMPGVLMGLMPPDAELAFKTAAMLLGIIMNRTAMVSEQRFRISHDGTNDFCFTSVTLPQLKFDGLVTVAPPSVDTRSVQKMKVANWRLNRTWGHGSDRSQRGRAGGSMLT</sequence>